<dbReference type="Gene3D" id="1.20.1050.10">
    <property type="match status" value="1"/>
</dbReference>
<dbReference type="InterPro" id="IPR040079">
    <property type="entry name" value="Glutathione_S-Trfase"/>
</dbReference>
<dbReference type="EC" id="2.5.1.18" evidence="4"/>
<dbReference type="EMBL" id="UGSB01000001">
    <property type="protein sequence ID" value="SUA56006.1"/>
    <property type="molecule type" value="Genomic_DNA"/>
</dbReference>
<keyword evidence="6" id="KW-1185">Reference proteome</keyword>
<keyword evidence="4" id="KW-0808">Transferase</keyword>
<evidence type="ECO:0000259" key="1">
    <source>
        <dbReference type="PROSITE" id="PS50404"/>
    </source>
</evidence>
<dbReference type="CDD" id="cd03057">
    <property type="entry name" value="GST_N_Beta"/>
    <property type="match status" value="1"/>
</dbReference>
<dbReference type="PROSITE" id="PS50404">
    <property type="entry name" value="GST_NTER"/>
    <property type="match status" value="1"/>
</dbReference>
<organism evidence="4 5">
    <name type="scientific">Oligella ureolytica</name>
    <dbReference type="NCBI Taxonomy" id="90244"/>
    <lineage>
        <taxon>Bacteria</taxon>
        <taxon>Pseudomonadati</taxon>
        <taxon>Pseudomonadota</taxon>
        <taxon>Betaproteobacteria</taxon>
        <taxon>Burkholderiales</taxon>
        <taxon>Alcaligenaceae</taxon>
        <taxon>Oligella</taxon>
    </lineage>
</organism>
<protein>
    <submittedName>
        <fullName evidence="4">Glutathione S-transferase GST-4.5</fullName>
        <ecNumber evidence="4">2.5.1.18</ecNumber>
    </submittedName>
    <submittedName>
        <fullName evidence="3">Glutathione S-transferase family protein</fullName>
    </submittedName>
</protein>
<proteinExistence type="predicted"/>
<dbReference type="EMBL" id="CP065725">
    <property type="protein sequence ID" value="QPT39398.1"/>
    <property type="molecule type" value="Genomic_DNA"/>
</dbReference>
<dbReference type="SFLD" id="SFLDG01150">
    <property type="entry name" value="Main.1:_Beta-like"/>
    <property type="match status" value="1"/>
</dbReference>
<dbReference type="SFLD" id="SFLDS00019">
    <property type="entry name" value="Glutathione_Transferase_(cytos"/>
    <property type="match status" value="1"/>
</dbReference>
<gene>
    <name evidence="4" type="primary">gst</name>
    <name evidence="3" type="ORF">I6G29_09505</name>
    <name evidence="4" type="ORF">NCTC11997_01967</name>
</gene>
<dbReference type="Pfam" id="PF00043">
    <property type="entry name" value="GST_C"/>
    <property type="match status" value="1"/>
</dbReference>
<dbReference type="Proteomes" id="UP000594903">
    <property type="component" value="Chromosome"/>
</dbReference>
<dbReference type="InterPro" id="IPR004045">
    <property type="entry name" value="Glutathione_S-Trfase_N"/>
</dbReference>
<evidence type="ECO:0000313" key="6">
    <source>
        <dbReference type="Proteomes" id="UP000594903"/>
    </source>
</evidence>
<feature type="domain" description="GST N-terminal" evidence="1">
    <location>
        <begin position="1"/>
        <end position="77"/>
    </location>
</feature>
<dbReference type="SUPFAM" id="SSF47616">
    <property type="entry name" value="GST C-terminal domain-like"/>
    <property type="match status" value="1"/>
</dbReference>
<dbReference type="AlphaFoldDB" id="A0A378XFU4"/>
<evidence type="ECO:0000313" key="5">
    <source>
        <dbReference type="Proteomes" id="UP000254603"/>
    </source>
</evidence>
<dbReference type="STRING" id="1122619.GCA_000373745_01848"/>
<dbReference type="CDD" id="cd03188">
    <property type="entry name" value="GST_C_Beta"/>
    <property type="match status" value="1"/>
</dbReference>
<dbReference type="PANTHER" id="PTHR44051:SF8">
    <property type="entry name" value="GLUTATHIONE S-TRANSFERASE GSTA"/>
    <property type="match status" value="1"/>
</dbReference>
<dbReference type="PANTHER" id="PTHR44051">
    <property type="entry name" value="GLUTATHIONE S-TRANSFERASE-RELATED"/>
    <property type="match status" value="1"/>
</dbReference>
<dbReference type="GO" id="GO:0004364">
    <property type="term" value="F:glutathione transferase activity"/>
    <property type="evidence" value="ECO:0007669"/>
    <property type="project" value="UniProtKB-EC"/>
</dbReference>
<reference evidence="3 6" key="2">
    <citation type="submission" date="2020-12" db="EMBL/GenBank/DDBJ databases">
        <title>FDA dAtabase for Regulatory Grade micrObial Sequences (FDA-ARGOS): Supporting development and validation of Infectious Disease Dx tests.</title>
        <authorList>
            <person name="Sproer C."/>
            <person name="Gronow S."/>
            <person name="Severitt S."/>
            <person name="Schroder I."/>
            <person name="Tallon L."/>
            <person name="Sadzewicz L."/>
            <person name="Zhao X."/>
            <person name="Boylan J."/>
            <person name="Ott S."/>
            <person name="Bowen H."/>
            <person name="Vavikolanu K."/>
            <person name="Mehta A."/>
            <person name="Aluvathingal J."/>
            <person name="Nadendla S."/>
            <person name="Lowell S."/>
            <person name="Myers T."/>
            <person name="Yan Y."/>
            <person name="Sichtig H."/>
        </authorList>
    </citation>
    <scope>NUCLEOTIDE SEQUENCE [LARGE SCALE GENOMIC DNA]</scope>
    <source>
        <strain evidence="3 6">FDAARGOS_872</strain>
    </source>
</reference>
<reference evidence="4 5" key="1">
    <citation type="submission" date="2018-06" db="EMBL/GenBank/DDBJ databases">
        <authorList>
            <consortium name="Pathogen Informatics"/>
            <person name="Doyle S."/>
        </authorList>
    </citation>
    <scope>NUCLEOTIDE SEQUENCE [LARGE SCALE GENOMIC DNA]</scope>
    <source>
        <strain evidence="4 5">NCTC11997</strain>
    </source>
</reference>
<dbReference type="Pfam" id="PF13409">
    <property type="entry name" value="GST_N_2"/>
    <property type="match status" value="1"/>
</dbReference>
<evidence type="ECO:0000259" key="2">
    <source>
        <dbReference type="PROSITE" id="PS50405"/>
    </source>
</evidence>
<dbReference type="PROSITE" id="PS50405">
    <property type="entry name" value="GST_CTER"/>
    <property type="match status" value="1"/>
</dbReference>
<accession>A0A378XFU4</accession>
<sequence>MKLYYLPGSCSLVPHTALHWVGAEHEAFETPRDYLKTPEYLAKNPAGTVPTLEDGDFTIAQNIGILTYLDTKYPEAELFGNRDNIEQRALAYRWLAYANSDIHKQFPPLFRTPAFIDGDEELHNRVKDAAKAGIISSLKIADNHLKDREYLIDQICIADIYLTVILRWCKLLKIRFTDLPNLQSYYERVSAFEPFKEALAHEGIK</sequence>
<feature type="domain" description="GST C-terminal" evidence="2">
    <location>
        <begin position="84"/>
        <end position="205"/>
    </location>
</feature>
<dbReference type="Proteomes" id="UP000254603">
    <property type="component" value="Unassembled WGS sequence"/>
</dbReference>
<dbReference type="OrthoDB" id="8772754at2"/>
<dbReference type="Gene3D" id="3.40.30.10">
    <property type="entry name" value="Glutaredoxin"/>
    <property type="match status" value="1"/>
</dbReference>
<dbReference type="InterPro" id="IPR036282">
    <property type="entry name" value="Glutathione-S-Trfase_C_sf"/>
</dbReference>
<name>A0A378XFU4_9BURK</name>
<dbReference type="SFLD" id="SFLDG00358">
    <property type="entry name" value="Main_(cytGST)"/>
    <property type="match status" value="1"/>
</dbReference>
<evidence type="ECO:0000313" key="4">
    <source>
        <dbReference type="EMBL" id="SUA56006.1"/>
    </source>
</evidence>
<evidence type="ECO:0000313" key="3">
    <source>
        <dbReference type="EMBL" id="QPT39398.1"/>
    </source>
</evidence>
<dbReference type="InterPro" id="IPR004046">
    <property type="entry name" value="GST_C"/>
</dbReference>
<dbReference type="RefSeq" id="WP_018575031.1">
    <property type="nucleotide sequence ID" value="NZ_CP065725.1"/>
</dbReference>
<dbReference type="InterPro" id="IPR010987">
    <property type="entry name" value="Glutathione-S-Trfase_C-like"/>
</dbReference>
<dbReference type="InterPro" id="IPR036249">
    <property type="entry name" value="Thioredoxin-like_sf"/>
</dbReference>
<dbReference type="SUPFAM" id="SSF52833">
    <property type="entry name" value="Thioredoxin-like"/>
    <property type="match status" value="1"/>
</dbReference>